<dbReference type="EMBL" id="ML170233">
    <property type="protein sequence ID" value="TDL16879.1"/>
    <property type="molecule type" value="Genomic_DNA"/>
</dbReference>
<organism evidence="1 2">
    <name type="scientific">Rickenella mellea</name>
    <dbReference type="NCBI Taxonomy" id="50990"/>
    <lineage>
        <taxon>Eukaryota</taxon>
        <taxon>Fungi</taxon>
        <taxon>Dikarya</taxon>
        <taxon>Basidiomycota</taxon>
        <taxon>Agaricomycotina</taxon>
        <taxon>Agaricomycetes</taxon>
        <taxon>Hymenochaetales</taxon>
        <taxon>Rickenellaceae</taxon>
        <taxon>Rickenella</taxon>
    </lineage>
</organism>
<accession>A0A4Y7PQN1</accession>
<proteinExistence type="predicted"/>
<dbReference type="VEuPathDB" id="FungiDB:BD410DRAFT_794890"/>
<evidence type="ECO:0000313" key="2">
    <source>
        <dbReference type="Proteomes" id="UP000294933"/>
    </source>
</evidence>
<reference evidence="1 2" key="1">
    <citation type="submission" date="2018-06" db="EMBL/GenBank/DDBJ databases">
        <title>A transcriptomic atlas of mushroom development highlights an independent origin of complex multicellularity.</title>
        <authorList>
            <consortium name="DOE Joint Genome Institute"/>
            <person name="Krizsan K."/>
            <person name="Almasi E."/>
            <person name="Merenyi Z."/>
            <person name="Sahu N."/>
            <person name="Viragh M."/>
            <person name="Koszo T."/>
            <person name="Mondo S."/>
            <person name="Kiss B."/>
            <person name="Balint B."/>
            <person name="Kues U."/>
            <person name="Barry K."/>
            <person name="Hegedus J.C."/>
            <person name="Henrissat B."/>
            <person name="Johnson J."/>
            <person name="Lipzen A."/>
            <person name="Ohm R."/>
            <person name="Nagy I."/>
            <person name="Pangilinan J."/>
            <person name="Yan J."/>
            <person name="Xiong Y."/>
            <person name="Grigoriev I.V."/>
            <person name="Hibbett D.S."/>
            <person name="Nagy L.G."/>
        </authorList>
    </citation>
    <scope>NUCLEOTIDE SEQUENCE [LARGE SCALE GENOMIC DNA]</scope>
    <source>
        <strain evidence="1 2">SZMC22713</strain>
    </source>
</reference>
<name>A0A4Y7PQN1_9AGAM</name>
<keyword evidence="2" id="KW-1185">Reference proteome</keyword>
<dbReference type="Proteomes" id="UP000294933">
    <property type="component" value="Unassembled WGS sequence"/>
</dbReference>
<evidence type="ECO:0000313" key="1">
    <source>
        <dbReference type="EMBL" id="TDL16879.1"/>
    </source>
</evidence>
<dbReference type="AlphaFoldDB" id="A0A4Y7PQN1"/>
<protein>
    <submittedName>
        <fullName evidence="1">Uncharacterized protein</fullName>
    </submittedName>
</protein>
<gene>
    <name evidence="1" type="ORF">BD410DRAFT_794890</name>
</gene>
<sequence>MICEAYGYVERGLWDPPQKTTHRKLCDLLCGGEHVSIAVHVHNMSPQSFSKIMRRRGKAQLNVSTSWTFSTSGRKDSQAFRTFQDAVQFGDRWRTLSIKEDTKDAVDFVLHHCQSVLTQVRGLYIRGEFEDESKETKSWPILASTSSHIPSMRVAKVPLGCVAYSRCLFQHLTSLCVRLPEKLDQPENLVDCLRNLARLKRLTLLASARFDLGSYRTGKVASMPSLEELELMFDDLDMDVLTCMLSCISCQNVRKYIAHFDPLFEHYEDSGSSYDETQKSRDFALNLWSFLGERFPALEDITLGMQDRFSWDEEFMSILTEPLDAGRWLFSRLSSLTFHLGEGKTEQQLKCSTLLRLAVARAQEENISDIHSVTIYGLSDMEVWLERSEFDAVRFYIPNLYIERTDYRSSWTEGWLFG</sequence>